<dbReference type="Proteomes" id="UP000013304">
    <property type="component" value="Chromosome"/>
</dbReference>
<organism evidence="2 3">
    <name type="scientific">Streptomyces microflavus DSM 40593</name>
    <dbReference type="NCBI Taxonomy" id="1303692"/>
    <lineage>
        <taxon>Bacteria</taxon>
        <taxon>Bacillati</taxon>
        <taxon>Actinomycetota</taxon>
        <taxon>Actinomycetes</taxon>
        <taxon>Kitasatosporales</taxon>
        <taxon>Streptomycetaceae</taxon>
        <taxon>Streptomyces</taxon>
    </lineage>
</organism>
<feature type="region of interest" description="Disordered" evidence="1">
    <location>
        <begin position="49"/>
        <end position="77"/>
    </location>
</feature>
<evidence type="ECO:0000313" key="2">
    <source>
        <dbReference type="EMBL" id="AGK75129.1"/>
    </source>
</evidence>
<dbReference type="HOGENOM" id="CLU_2636496_0_0_11"/>
<evidence type="ECO:0000313" key="3">
    <source>
        <dbReference type="Proteomes" id="UP000013304"/>
    </source>
</evidence>
<name>N0CJG4_STRMI</name>
<dbReference type="EMBL" id="CP005080">
    <property type="protein sequence ID" value="AGK75129.1"/>
    <property type="molecule type" value="Genomic_DNA"/>
</dbReference>
<evidence type="ECO:0000256" key="1">
    <source>
        <dbReference type="SAM" id="MobiDB-lite"/>
    </source>
</evidence>
<protein>
    <submittedName>
        <fullName evidence="2">Uncharacterized protein</fullName>
    </submittedName>
</protein>
<dbReference type="AlphaFoldDB" id="N0CJG4"/>
<accession>N0CJG4</accession>
<dbReference type="PATRIC" id="fig|1303692.3.peg.145"/>
<dbReference type="KEGG" id="sfi:SFUL_145"/>
<proteinExistence type="predicted"/>
<reference evidence="2 3" key="1">
    <citation type="submission" date="2013-04" db="EMBL/GenBank/DDBJ databases">
        <title>Complete genome sequence of Streptomyces fulvissimus.</title>
        <authorList>
            <person name="Myronovskyi M."/>
            <person name="Tokovenko B."/>
            <person name="Manderscheid N."/>
            <person name="Petzke L."/>
            <person name="Luzhetskyy A."/>
        </authorList>
    </citation>
    <scope>NUCLEOTIDE SEQUENCE [LARGE SCALE GENOMIC DNA]</scope>
    <source>
        <strain evidence="2 3">DSM 40593</strain>
    </source>
</reference>
<gene>
    <name evidence="2" type="ORF">SFUL_145</name>
</gene>
<sequence>MLNAGRLGPSQLRVRTGRALAAEAHELDLRHEVPSGGCAARTGEAYQQVAAEGAVEGSEEDTAGAQLFQPRPKDPAD</sequence>